<dbReference type="EMBL" id="NGQC01000032">
    <property type="protein sequence ID" value="OYT03547.1"/>
    <property type="molecule type" value="Genomic_DNA"/>
</dbReference>
<protein>
    <submittedName>
        <fullName evidence="1">Uncharacterized protein</fullName>
    </submittedName>
</protein>
<evidence type="ECO:0000313" key="2">
    <source>
        <dbReference type="Proteomes" id="UP000216122"/>
    </source>
</evidence>
<name>A0A256VJ77_LIMRT</name>
<accession>A0A256VJ77</accession>
<dbReference type="AlphaFoldDB" id="A0A256VJ77"/>
<organism evidence="1 2">
    <name type="scientific">Limosilactobacillus reuteri</name>
    <name type="common">Lactobacillus reuteri</name>
    <dbReference type="NCBI Taxonomy" id="1598"/>
    <lineage>
        <taxon>Bacteria</taxon>
        <taxon>Bacillati</taxon>
        <taxon>Bacillota</taxon>
        <taxon>Bacilli</taxon>
        <taxon>Lactobacillales</taxon>
        <taxon>Lactobacillaceae</taxon>
        <taxon>Limosilactobacillus</taxon>
    </lineage>
</organism>
<dbReference type="Proteomes" id="UP000216122">
    <property type="component" value="Unassembled WGS sequence"/>
</dbReference>
<reference evidence="1 2" key="2">
    <citation type="submission" date="2017-09" db="EMBL/GenBank/DDBJ databases">
        <title>Tripartite evolution among Lactobacillus johnsonii, Lactobacillus taiwanensis, Lactobacillus reuteri and their rodent host.</title>
        <authorList>
            <person name="Wang T."/>
            <person name="Knowles S."/>
            <person name="Cheng C."/>
        </authorList>
    </citation>
    <scope>NUCLEOTIDE SEQUENCE [LARGE SCALE GENOMIC DNA]</scope>
    <source>
        <strain evidence="1 2">103v</strain>
    </source>
</reference>
<dbReference type="RefSeq" id="WP_094504307.1">
    <property type="nucleotide sequence ID" value="NZ_NGPH01000028.1"/>
</dbReference>
<gene>
    <name evidence="1" type="ORF">CBG21_05175</name>
</gene>
<proteinExistence type="predicted"/>
<reference evidence="2" key="1">
    <citation type="submission" date="2017-05" db="EMBL/GenBank/DDBJ databases">
        <authorList>
            <person name="Lin X.B."/>
            <person name="Stothard P."/>
            <person name="Tasseva G."/>
            <person name="Walter J."/>
        </authorList>
    </citation>
    <scope>NUCLEOTIDE SEQUENCE [LARGE SCALE GENOMIC DNA]</scope>
    <source>
        <strain evidence="2">103v</strain>
    </source>
</reference>
<evidence type="ECO:0000313" key="1">
    <source>
        <dbReference type="EMBL" id="OYT03547.1"/>
    </source>
</evidence>
<comment type="caution">
    <text evidence="1">The sequence shown here is derived from an EMBL/GenBank/DDBJ whole genome shotgun (WGS) entry which is preliminary data.</text>
</comment>
<sequence length="81" mass="8995">MKLTEKQKNCQLHNKSFTGQPLEEVVTGEGTALRIEEDAKNEWILKINYPDDAGNLSGLTESVDIVACPFCGALLNEEEEK</sequence>